<keyword evidence="3" id="KW-1185">Reference proteome</keyword>
<accession>A0ABS8WUE7</accession>
<reference evidence="2 3" key="1">
    <citation type="journal article" date="2021" name="BMC Genomics">
        <title>Datura genome reveals duplications of psychoactive alkaloid biosynthetic genes and high mutation rate following tissue culture.</title>
        <authorList>
            <person name="Rajewski A."/>
            <person name="Carter-House D."/>
            <person name="Stajich J."/>
            <person name="Litt A."/>
        </authorList>
    </citation>
    <scope>NUCLEOTIDE SEQUENCE [LARGE SCALE GENOMIC DNA]</scope>
    <source>
        <strain evidence="2">AR-01</strain>
    </source>
</reference>
<dbReference type="Proteomes" id="UP000823775">
    <property type="component" value="Unassembled WGS sequence"/>
</dbReference>
<evidence type="ECO:0000256" key="1">
    <source>
        <dbReference type="SAM" id="MobiDB-lite"/>
    </source>
</evidence>
<dbReference type="EMBL" id="JACEIK010013560">
    <property type="protein sequence ID" value="MCE3216565.1"/>
    <property type="molecule type" value="Genomic_DNA"/>
</dbReference>
<evidence type="ECO:0000313" key="3">
    <source>
        <dbReference type="Proteomes" id="UP000823775"/>
    </source>
</evidence>
<comment type="caution">
    <text evidence="2">The sequence shown here is derived from an EMBL/GenBank/DDBJ whole genome shotgun (WGS) entry which is preliminary data.</text>
</comment>
<name>A0ABS8WUE7_DATST</name>
<feature type="region of interest" description="Disordered" evidence="1">
    <location>
        <begin position="1"/>
        <end position="26"/>
    </location>
</feature>
<protein>
    <submittedName>
        <fullName evidence="2">Uncharacterized protein</fullName>
    </submittedName>
</protein>
<gene>
    <name evidence="2" type="ORF">HAX54_006917</name>
</gene>
<proteinExistence type="predicted"/>
<evidence type="ECO:0000313" key="2">
    <source>
        <dbReference type="EMBL" id="MCE3216565.1"/>
    </source>
</evidence>
<sequence>MNQCVPSWDLDDSPNPPKISLQTPSISLGAPDVPSLDYEVAELTWENGQLAMHGLGPPKVPNKAVSSYGGTLESLVNQATRCIPPHLHGKSAVDGNKLTVETSCSLKHLEFRPPPIRARAGLDGSARGGSCSGTTNSRDWMAAPPARRVDPTRNGEWSSRADMSVSGSRKRAGR</sequence>
<organism evidence="2 3">
    <name type="scientific">Datura stramonium</name>
    <name type="common">Jimsonweed</name>
    <name type="synonym">Common thornapple</name>
    <dbReference type="NCBI Taxonomy" id="4076"/>
    <lineage>
        <taxon>Eukaryota</taxon>
        <taxon>Viridiplantae</taxon>
        <taxon>Streptophyta</taxon>
        <taxon>Embryophyta</taxon>
        <taxon>Tracheophyta</taxon>
        <taxon>Spermatophyta</taxon>
        <taxon>Magnoliopsida</taxon>
        <taxon>eudicotyledons</taxon>
        <taxon>Gunneridae</taxon>
        <taxon>Pentapetalae</taxon>
        <taxon>asterids</taxon>
        <taxon>lamiids</taxon>
        <taxon>Solanales</taxon>
        <taxon>Solanaceae</taxon>
        <taxon>Solanoideae</taxon>
        <taxon>Datureae</taxon>
        <taxon>Datura</taxon>
    </lineage>
</organism>
<feature type="region of interest" description="Disordered" evidence="1">
    <location>
        <begin position="117"/>
        <end position="174"/>
    </location>
</feature>